<evidence type="ECO:0000313" key="3">
    <source>
        <dbReference type="Proteomes" id="UP000596660"/>
    </source>
</evidence>
<keyword evidence="3" id="KW-1185">Reference proteome</keyword>
<dbReference type="EnsemblPlants" id="AUR62027268-RA">
    <property type="protein sequence ID" value="AUR62027268-RA:cds"/>
    <property type="gene ID" value="AUR62027268"/>
</dbReference>
<dbReference type="Gramene" id="AUR62027268-RA">
    <property type="protein sequence ID" value="AUR62027268-RA:cds"/>
    <property type="gene ID" value="AUR62027268"/>
</dbReference>
<evidence type="ECO:0000256" key="1">
    <source>
        <dbReference type="SAM" id="MobiDB-lite"/>
    </source>
</evidence>
<organism evidence="2 3">
    <name type="scientific">Chenopodium quinoa</name>
    <name type="common">Quinoa</name>
    <dbReference type="NCBI Taxonomy" id="63459"/>
    <lineage>
        <taxon>Eukaryota</taxon>
        <taxon>Viridiplantae</taxon>
        <taxon>Streptophyta</taxon>
        <taxon>Embryophyta</taxon>
        <taxon>Tracheophyta</taxon>
        <taxon>Spermatophyta</taxon>
        <taxon>Magnoliopsida</taxon>
        <taxon>eudicotyledons</taxon>
        <taxon>Gunneridae</taxon>
        <taxon>Pentapetalae</taxon>
        <taxon>Caryophyllales</taxon>
        <taxon>Chenopodiaceae</taxon>
        <taxon>Chenopodioideae</taxon>
        <taxon>Atripliceae</taxon>
        <taxon>Chenopodium</taxon>
    </lineage>
</organism>
<accession>A0A803MCS5</accession>
<name>A0A803MCS5_CHEQI</name>
<reference evidence="2" key="2">
    <citation type="submission" date="2021-03" db="UniProtKB">
        <authorList>
            <consortium name="EnsemblPlants"/>
        </authorList>
    </citation>
    <scope>IDENTIFICATION</scope>
</reference>
<reference evidence="2" key="1">
    <citation type="journal article" date="2017" name="Nature">
        <title>The genome of Chenopodium quinoa.</title>
        <authorList>
            <person name="Jarvis D.E."/>
            <person name="Ho Y.S."/>
            <person name="Lightfoot D.J."/>
            <person name="Schmoeckel S.M."/>
            <person name="Li B."/>
            <person name="Borm T.J.A."/>
            <person name="Ohyanagi H."/>
            <person name="Mineta K."/>
            <person name="Michell C.T."/>
            <person name="Saber N."/>
            <person name="Kharbatia N.M."/>
            <person name="Rupper R.R."/>
            <person name="Sharp A.R."/>
            <person name="Dally N."/>
            <person name="Boughton B.A."/>
            <person name="Woo Y.H."/>
            <person name="Gao G."/>
            <person name="Schijlen E.G.W.M."/>
            <person name="Guo X."/>
            <person name="Momin A.A."/>
            <person name="Negrao S."/>
            <person name="Al-Babili S."/>
            <person name="Gehring C."/>
            <person name="Roessner U."/>
            <person name="Jung C."/>
            <person name="Murphy K."/>
            <person name="Arold S.T."/>
            <person name="Gojobori T."/>
            <person name="van der Linden C.G."/>
            <person name="van Loo E.N."/>
            <person name="Jellen E.N."/>
            <person name="Maughan P.J."/>
            <person name="Tester M."/>
        </authorList>
    </citation>
    <scope>NUCLEOTIDE SEQUENCE [LARGE SCALE GENOMIC DNA]</scope>
    <source>
        <strain evidence="2">cv. PI 614886</strain>
    </source>
</reference>
<feature type="region of interest" description="Disordered" evidence="1">
    <location>
        <begin position="1"/>
        <end position="101"/>
    </location>
</feature>
<protein>
    <submittedName>
        <fullName evidence="2">Uncharacterized protein</fullName>
    </submittedName>
</protein>
<sequence length="145" mass="15647">MAPTERTTKPRTLAVKRGGGNASKRTSESSDREPQKKQKKHDGDTVPLRPEAQESWPEGVVNLEDETESHPAKKLTVTLRDPKGLGVSSEVRTGQMASIEKPPSKETTIMSGHTGGLGQNAFVPAGVSDFIEIPHVKIPVDVVDE</sequence>
<feature type="compositionally biased region" description="Basic and acidic residues" evidence="1">
    <location>
        <begin position="25"/>
        <end position="44"/>
    </location>
</feature>
<dbReference type="Proteomes" id="UP000596660">
    <property type="component" value="Unplaced"/>
</dbReference>
<proteinExistence type="predicted"/>
<dbReference type="AlphaFoldDB" id="A0A803MCS5"/>
<evidence type="ECO:0000313" key="2">
    <source>
        <dbReference type="EnsemblPlants" id="AUR62027268-RA:cds"/>
    </source>
</evidence>